<dbReference type="Gene3D" id="3.30.420.10">
    <property type="entry name" value="Ribonuclease H-like superfamily/Ribonuclease H"/>
    <property type="match status" value="1"/>
</dbReference>
<feature type="domain" description="Integrase catalytic" evidence="2">
    <location>
        <begin position="1473"/>
        <end position="1668"/>
    </location>
</feature>
<protein>
    <submittedName>
        <fullName evidence="4 5">Uncharacterized protein LOC123723901</fullName>
    </submittedName>
</protein>
<dbReference type="InterPro" id="IPR012337">
    <property type="entry name" value="RNaseH-like_sf"/>
</dbReference>
<dbReference type="Pfam" id="PF05380">
    <property type="entry name" value="Peptidase_A17"/>
    <property type="match status" value="1"/>
</dbReference>
<dbReference type="InterPro" id="IPR005312">
    <property type="entry name" value="DUF1759"/>
</dbReference>
<sequence length="1809" mass="207133">MAAPQPTLRIKPICLPKFSGYKRNFHRWRRDWESLQKQGEPTGSVEVKRIQLIDSIDERICRGLRLSFNTAEDMFRVLENRYGNKSTIALEIMEDLEKIPALRANQPRKVIDMIQTIEKALDDLTELGNTGAINNPLVIRSIESKLPDDIKREWLVFMVNPRNNVTPDNHFENLLKFLKTQEEILEKLEQLGVSERPEKRNACMERKYASTRSTTKGGCVVCGDEKHRENIFFCKRFKELKPVEKLAAVEKLGACKRCLVCHGEDDECKETYLCRNRNCKKDHHFFLCLKGDFRRSDSERRQFNVRRHTRTEEQEEFVSKLSPEMADKFKRAFTNITAKTNCGEKIQLGEIVSGAVEELPVILMLLEVTANAGQKIGTLIDLASDTNYITHRAARRLNLRSENITLVVHGVGGMAMKVKTRRYLLRVRVKMPRGTERAHELVCYGLNEIANIHRVIKPEQLKKFFPEVSLGDLRRPENIELLISHREGRLAPQRVKVIGDLVLWESPLGKIVGGAHPDLFEEVDMAAHRSGTHFARSMRATAVKYQEITKTQEFTDETKSTVAPRELLDWWKWDSIGAACEPKCGGCRCCNCQPGGKEMTLSEERELEIIRKGLTYIKADAHSDEPHWDTKYPWIQDPSSLPYNRSGVEATFLRTEKQLKKEPEWKIAYTAQVHEMVERRAAKKLTKEMIVSWKGPVWYVSHLVAPNPHPVTTPVRLVWNSSQKFKGVSMNDLLLKGPDVLNPIRTVLLRFRRGVHAALGDIRKMYNSVWLENLEMHLHRFLWRNTEEEEIEEYAITRVNIGDRPAGCIAQLAMRETAKLSMFAHLEEERRILEEDAYVDDILTSHNDLQKLDKDTKGVEEILRTGGFFLKPWVRSGQSGRQEIIPGEQGAVSGTVLILPNQMRKGDNKALGVGYLVEEDKLYLMTSINFSKRKKKMRVGQNLLEEEVRGKTPNPLTRRELLSQVASLYDPIGLVTPAKQKGAILVRKAFQEAGGKTLTRNTWDKPLSEQLREEAIKLFEEYTRLSQITFHRSLTPVNWLGKPWGITFSDGSEKSYGAVVYFRWETEQGIQVRLVESKAKLTPLDQKGGAVKAEICGAVCAARLRKYIEKHSHIEIERWLHLLDSQTVVGAIQRDSYGYQSFFANRVGEIQKSTSVKDWWWIPGGLNSADIITRGAAPEDLQEDSMWQNGPAFLRQPMEEWPQKSAKEIAAYAKEGINKLQRKYFSAALTRAQAKRNKNDVLPEVGVQKESQSDAQQSRQNNPDEPKTKIRRPPAGSAVTKLIDIRKFSSLTRLIRVTAWVWRAATKWKEVLTRNSASDKPKCEEILSTNWKSRGKQAVLTVGECEDALRDLFLAAQEGITFQGTTLNRLAVYRDEETGLLVCGGRFKIFDEDETAVPILPYEAWISTLLAQEAHDANHEEIAGTLLRMRKKAWVIKGRKLAKKRVDNCVVCRKARARKCQQIMSDLPPERITPARPFEYTTVDLFGPYEVKDEVRKKVKLKVWGIVFCCMASRAIHTDVVSDQSTEGFLLAYQRFTALRGHPKKLWSDPGKNFVGARPALKELYHFLDQQITSELENEASKHGTEWSWKIHPADSPHRNGAAEAAVRTVKRALHNMRGEGLFTWSEFQTFMFMAANLANERPIDARTQSREDCIEYISPNSLLLGRTGPRGDLGSFEFEDYSYKRLRVIQAEVNWFWRKWSQLAGPNLFVRSKWHTKQRNVAVGDVVWLADQNALRSQYKLGRVVNVNTDKEGIVRDANIRTFPSYPISTLKHVCGDKAKKRSTKIPTTILHRDVRRLVVLLPVEEQK</sequence>
<evidence type="ECO:0000259" key="2">
    <source>
        <dbReference type="PROSITE" id="PS50994"/>
    </source>
</evidence>
<dbReference type="GeneID" id="123723901"/>
<dbReference type="RefSeq" id="XP_045550783.1">
    <property type="nucleotide sequence ID" value="XM_045694827.1"/>
</dbReference>
<keyword evidence="3" id="KW-1185">Reference proteome</keyword>
<evidence type="ECO:0000313" key="3">
    <source>
        <dbReference type="Proteomes" id="UP001652741"/>
    </source>
</evidence>
<name>A0ABM3CW48_SALSA</name>
<feature type="compositionally biased region" description="Polar residues" evidence="1">
    <location>
        <begin position="1249"/>
        <end position="1261"/>
    </location>
</feature>
<dbReference type="Proteomes" id="UP001652741">
    <property type="component" value="Chromosome ssa14"/>
</dbReference>
<dbReference type="PROSITE" id="PS50994">
    <property type="entry name" value="INTEGRASE"/>
    <property type="match status" value="1"/>
</dbReference>
<dbReference type="Pfam" id="PF18701">
    <property type="entry name" value="DUF5641"/>
    <property type="match status" value="1"/>
</dbReference>
<reference evidence="4 5" key="1">
    <citation type="submission" date="2025-05" db="UniProtKB">
        <authorList>
            <consortium name="RefSeq"/>
        </authorList>
    </citation>
    <scope>IDENTIFICATION</scope>
</reference>
<dbReference type="InterPro" id="IPR041588">
    <property type="entry name" value="Integrase_H2C2"/>
</dbReference>
<dbReference type="SUPFAM" id="SSF53098">
    <property type="entry name" value="Ribonuclease H-like"/>
    <property type="match status" value="1"/>
</dbReference>
<dbReference type="InterPro" id="IPR036397">
    <property type="entry name" value="RNaseH_sf"/>
</dbReference>
<dbReference type="RefSeq" id="XP_045550782.1">
    <property type="nucleotide sequence ID" value="XM_045694826.1"/>
</dbReference>
<dbReference type="InterPro" id="IPR001584">
    <property type="entry name" value="Integrase_cat-core"/>
</dbReference>
<dbReference type="InterPro" id="IPR040676">
    <property type="entry name" value="DUF5641"/>
</dbReference>
<dbReference type="PANTHER" id="PTHR47331:SF4">
    <property type="entry name" value="PEPTIDASE S1 DOMAIN-CONTAINING PROTEIN"/>
    <property type="match status" value="1"/>
</dbReference>
<dbReference type="InterPro" id="IPR043502">
    <property type="entry name" value="DNA/RNA_pol_sf"/>
</dbReference>
<evidence type="ECO:0000313" key="4">
    <source>
        <dbReference type="RefSeq" id="XP_045550782.1"/>
    </source>
</evidence>
<gene>
    <name evidence="4 5" type="primary">LOC123723901</name>
</gene>
<feature type="region of interest" description="Disordered" evidence="1">
    <location>
        <begin position="1239"/>
        <end position="1275"/>
    </location>
</feature>
<dbReference type="InterPro" id="IPR008042">
    <property type="entry name" value="Retrotrans_Pao"/>
</dbReference>
<dbReference type="Pfam" id="PF03564">
    <property type="entry name" value="DUF1759"/>
    <property type="match status" value="1"/>
</dbReference>
<dbReference type="Pfam" id="PF17921">
    <property type="entry name" value="Integrase_H2C2"/>
    <property type="match status" value="1"/>
</dbReference>
<evidence type="ECO:0000313" key="5">
    <source>
        <dbReference type="RefSeq" id="XP_045550783.1"/>
    </source>
</evidence>
<dbReference type="PANTHER" id="PTHR47331">
    <property type="entry name" value="PHD-TYPE DOMAIN-CONTAINING PROTEIN"/>
    <property type="match status" value="1"/>
</dbReference>
<organism evidence="3 5">
    <name type="scientific">Salmo salar</name>
    <name type="common">Atlantic salmon</name>
    <dbReference type="NCBI Taxonomy" id="8030"/>
    <lineage>
        <taxon>Eukaryota</taxon>
        <taxon>Metazoa</taxon>
        <taxon>Chordata</taxon>
        <taxon>Craniata</taxon>
        <taxon>Vertebrata</taxon>
        <taxon>Euteleostomi</taxon>
        <taxon>Actinopterygii</taxon>
        <taxon>Neopterygii</taxon>
        <taxon>Teleostei</taxon>
        <taxon>Protacanthopterygii</taxon>
        <taxon>Salmoniformes</taxon>
        <taxon>Salmonidae</taxon>
        <taxon>Salmoninae</taxon>
        <taxon>Salmo</taxon>
    </lineage>
</organism>
<proteinExistence type="predicted"/>
<evidence type="ECO:0000256" key="1">
    <source>
        <dbReference type="SAM" id="MobiDB-lite"/>
    </source>
</evidence>
<dbReference type="SUPFAM" id="SSF56672">
    <property type="entry name" value="DNA/RNA polymerases"/>
    <property type="match status" value="1"/>
</dbReference>
<accession>A0ABM3CW48</accession>